<keyword evidence="3 6" id="KW-0732">Signal</keyword>
<feature type="chain" id="PRO_5017477659" description="X8 domain-containing protein" evidence="6">
    <location>
        <begin position="20"/>
        <end position="175"/>
    </location>
</feature>
<dbReference type="Gene3D" id="1.20.58.1040">
    <property type="match status" value="1"/>
</dbReference>
<evidence type="ECO:0000259" key="7">
    <source>
        <dbReference type="SMART" id="SM00768"/>
    </source>
</evidence>
<keyword evidence="4" id="KW-0449">Lipoprotein</keyword>
<dbReference type="InterPro" id="IPR044788">
    <property type="entry name" value="X8_dom_prot"/>
</dbReference>
<feature type="domain" description="X8" evidence="7">
    <location>
        <begin position="20"/>
        <end position="100"/>
    </location>
</feature>
<dbReference type="Pfam" id="PF07983">
    <property type="entry name" value="X8"/>
    <property type="match status" value="1"/>
</dbReference>
<gene>
    <name evidence="8" type="ORF">BRARA_B01849</name>
</gene>
<keyword evidence="2" id="KW-0472">Membrane</keyword>
<proteinExistence type="predicted"/>
<name>A0A398AHM7_BRACM</name>
<keyword evidence="2" id="KW-0325">Glycoprotein</keyword>
<evidence type="ECO:0000256" key="3">
    <source>
        <dbReference type="ARBA" id="ARBA00022729"/>
    </source>
</evidence>
<evidence type="ECO:0000313" key="8">
    <source>
        <dbReference type="EMBL" id="RID74763.1"/>
    </source>
</evidence>
<evidence type="ECO:0000256" key="4">
    <source>
        <dbReference type="ARBA" id="ARBA00023288"/>
    </source>
</evidence>
<keyword evidence="2" id="KW-0336">GPI-anchor</keyword>
<evidence type="ECO:0000256" key="5">
    <source>
        <dbReference type="SAM" id="MobiDB-lite"/>
    </source>
</evidence>
<comment type="subcellular location">
    <subcellularLocation>
        <location evidence="1">Cell membrane</location>
        <topology evidence="1">Lipid-anchor</topology>
        <topology evidence="1">GPI-anchor</topology>
    </subcellularLocation>
</comment>
<evidence type="ECO:0000256" key="2">
    <source>
        <dbReference type="ARBA" id="ARBA00022622"/>
    </source>
</evidence>
<sequence>MSVILPVCLVLSMITYSNAAYCVCKDGNEQVLQKAIDYACGAGADCTQIQLNGACYQPNTIKNHCDVAVNSYYQKKASSGATCDFNGAAVISSSPPSTLVGPRPLEPQKVGPRPLGHQPPGLQPVASHPPGLRPQGTPLPECPTLELLPLPRGCLLLPHLQCSRVLLLDRSGVAD</sequence>
<dbReference type="GO" id="GO:0009506">
    <property type="term" value="C:plasmodesma"/>
    <property type="evidence" value="ECO:0007669"/>
    <property type="project" value="UniProtKB-ARBA"/>
</dbReference>
<feature type="region of interest" description="Disordered" evidence="5">
    <location>
        <begin position="94"/>
        <end position="137"/>
    </location>
</feature>
<dbReference type="Proteomes" id="UP000264353">
    <property type="component" value="Chromosome A2"/>
</dbReference>
<evidence type="ECO:0000313" key="9">
    <source>
        <dbReference type="Proteomes" id="UP000264353"/>
    </source>
</evidence>
<dbReference type="AlphaFoldDB" id="A0A398AHM7"/>
<dbReference type="PANTHER" id="PTHR31044">
    <property type="entry name" value="BETA-1,3 GLUCANASE"/>
    <property type="match status" value="1"/>
</dbReference>
<protein>
    <recommendedName>
        <fullName evidence="7">X8 domain-containing protein</fullName>
    </recommendedName>
</protein>
<organism evidence="8 9">
    <name type="scientific">Brassica campestris</name>
    <name type="common">Field mustard</name>
    <dbReference type="NCBI Taxonomy" id="3711"/>
    <lineage>
        <taxon>Eukaryota</taxon>
        <taxon>Viridiplantae</taxon>
        <taxon>Streptophyta</taxon>
        <taxon>Embryophyta</taxon>
        <taxon>Tracheophyta</taxon>
        <taxon>Spermatophyta</taxon>
        <taxon>Magnoliopsida</taxon>
        <taxon>eudicotyledons</taxon>
        <taxon>Gunneridae</taxon>
        <taxon>Pentapetalae</taxon>
        <taxon>rosids</taxon>
        <taxon>malvids</taxon>
        <taxon>Brassicales</taxon>
        <taxon>Brassicaceae</taxon>
        <taxon>Brassiceae</taxon>
        <taxon>Brassica</taxon>
    </lineage>
</organism>
<dbReference type="PANTHER" id="PTHR31044:SF87">
    <property type="entry name" value="CARBOHYDRATE-BINDING X8 DOMAIN-CONTAINING PROTEIN"/>
    <property type="match status" value="1"/>
</dbReference>
<dbReference type="GO" id="GO:0098552">
    <property type="term" value="C:side of membrane"/>
    <property type="evidence" value="ECO:0007669"/>
    <property type="project" value="UniProtKB-KW"/>
</dbReference>
<feature type="signal peptide" evidence="6">
    <location>
        <begin position="1"/>
        <end position="19"/>
    </location>
</feature>
<evidence type="ECO:0000256" key="6">
    <source>
        <dbReference type="SAM" id="SignalP"/>
    </source>
</evidence>
<dbReference type="EMBL" id="CM010629">
    <property type="protein sequence ID" value="RID74763.1"/>
    <property type="molecule type" value="Genomic_DNA"/>
</dbReference>
<accession>A0A398AHM7</accession>
<evidence type="ECO:0000256" key="1">
    <source>
        <dbReference type="ARBA" id="ARBA00004609"/>
    </source>
</evidence>
<dbReference type="GO" id="GO:0005886">
    <property type="term" value="C:plasma membrane"/>
    <property type="evidence" value="ECO:0007669"/>
    <property type="project" value="UniProtKB-SubCell"/>
</dbReference>
<reference evidence="8 9" key="1">
    <citation type="submission" date="2018-06" db="EMBL/GenBank/DDBJ databases">
        <title>WGS assembly of Brassica rapa FPsc.</title>
        <authorList>
            <person name="Bowman J."/>
            <person name="Kohchi T."/>
            <person name="Yamato K."/>
            <person name="Jenkins J."/>
            <person name="Shu S."/>
            <person name="Ishizaki K."/>
            <person name="Yamaoka S."/>
            <person name="Nishihama R."/>
            <person name="Nakamura Y."/>
            <person name="Berger F."/>
            <person name="Adam C."/>
            <person name="Aki S."/>
            <person name="Althoff F."/>
            <person name="Araki T."/>
            <person name="Arteaga-Vazquez M."/>
            <person name="Balasubrmanian S."/>
            <person name="Bauer D."/>
            <person name="Boehm C."/>
            <person name="Briginshaw L."/>
            <person name="Caballero-Perez J."/>
            <person name="Catarino B."/>
            <person name="Chen F."/>
            <person name="Chiyoda S."/>
            <person name="Chovatia M."/>
            <person name="Davies K."/>
            <person name="Delmans M."/>
            <person name="Demura T."/>
            <person name="Dierschke T."/>
            <person name="Dolan L."/>
            <person name="Dorantes-Acosta A."/>
            <person name="Eklund D."/>
            <person name="Florent S."/>
            <person name="Flores-Sandoval E."/>
            <person name="Fujiyama A."/>
            <person name="Fukuzawa H."/>
            <person name="Galik B."/>
            <person name="Grimanelli D."/>
            <person name="Grimwood J."/>
            <person name="Grossniklaus U."/>
            <person name="Hamada T."/>
            <person name="Haseloff J."/>
            <person name="Hetherington A."/>
            <person name="Higo A."/>
            <person name="Hirakawa Y."/>
            <person name="Hundley H."/>
            <person name="Ikeda Y."/>
            <person name="Inoue K."/>
            <person name="Inoue S."/>
            <person name="Ishida S."/>
            <person name="Jia Q."/>
            <person name="Kakita M."/>
            <person name="Kanazawa T."/>
            <person name="Kawai Y."/>
            <person name="Kawashima T."/>
            <person name="Kennedy M."/>
            <person name="Kinose K."/>
            <person name="Kinoshita T."/>
            <person name="Kohara Y."/>
            <person name="Koide E."/>
            <person name="Komatsu K."/>
            <person name="Kopischke S."/>
            <person name="Kubo M."/>
            <person name="Kyozuka J."/>
            <person name="Lagercrantz U."/>
            <person name="Lin S."/>
            <person name="Lindquist E."/>
            <person name="Lipzen A."/>
            <person name="Lu C."/>
            <person name="Luna E."/>
            <person name="Martienssen R."/>
            <person name="Minamino N."/>
            <person name="Mizutani M."/>
            <person name="Mizutani M."/>
            <person name="Mochizuki N."/>
            <person name="Monte I."/>
            <person name="Mosher R."/>
            <person name="Nagasaki H."/>
            <person name="Nakagami H."/>
            <person name="Naramoto S."/>
            <person name="Nishitani K."/>
            <person name="Ohtani M."/>
            <person name="Okamoto T."/>
            <person name="Okumura M."/>
            <person name="Phillips J."/>
            <person name="Pollak B."/>
            <person name="Reinders A."/>
            <person name="Roevekamp M."/>
            <person name="Sano R."/>
            <person name="Sawa S."/>
            <person name="Schmid M."/>
            <person name="Shirakawa M."/>
            <person name="Solano R."/>
            <person name="Spunde A."/>
            <person name="Suetsugu N."/>
            <person name="Sugano S."/>
            <person name="Sugiyama A."/>
            <person name="Sun R."/>
            <person name="Suzuki Y."/>
            <person name="Takenaka M."/>
            <person name="Takezawa D."/>
            <person name="Tomogane H."/>
            <person name="Tsuzuki M."/>
            <person name="Ueda T."/>
            <person name="Umeda M."/>
            <person name="Ward J."/>
            <person name="Watanabe Y."/>
            <person name="Yazaki K."/>
            <person name="Yokoyama R."/>
            <person name="Yoshitake Y."/>
            <person name="Yotsui I."/>
            <person name="Zachgo S."/>
            <person name="Schmutz J."/>
        </authorList>
    </citation>
    <scope>NUCLEOTIDE SEQUENCE [LARGE SCALE GENOMIC DNA]</scope>
    <source>
        <strain evidence="9">cv. B-3</strain>
    </source>
</reference>
<dbReference type="SMART" id="SM00768">
    <property type="entry name" value="X8"/>
    <property type="match status" value="1"/>
</dbReference>
<dbReference type="InterPro" id="IPR012946">
    <property type="entry name" value="X8"/>
</dbReference>